<dbReference type="PANTHER" id="PTHR30221:SF1">
    <property type="entry name" value="SMALL-CONDUCTANCE MECHANOSENSITIVE CHANNEL"/>
    <property type="match status" value="1"/>
</dbReference>
<evidence type="ECO:0000256" key="4">
    <source>
        <dbReference type="ARBA" id="ARBA00022692"/>
    </source>
</evidence>
<gene>
    <name evidence="9" type="ORF">S01H1_37632</name>
</gene>
<dbReference type="Pfam" id="PF00924">
    <property type="entry name" value="MS_channel_2nd"/>
    <property type="match status" value="1"/>
</dbReference>
<dbReference type="EMBL" id="BARS01023640">
    <property type="protein sequence ID" value="GAG13215.1"/>
    <property type="molecule type" value="Genomic_DNA"/>
</dbReference>
<name>X0V533_9ZZZZ</name>
<organism evidence="9">
    <name type="scientific">marine sediment metagenome</name>
    <dbReference type="NCBI Taxonomy" id="412755"/>
    <lineage>
        <taxon>unclassified sequences</taxon>
        <taxon>metagenomes</taxon>
        <taxon>ecological metagenomes</taxon>
    </lineage>
</organism>
<keyword evidence="5" id="KW-1133">Transmembrane helix</keyword>
<dbReference type="GO" id="GO:0008381">
    <property type="term" value="F:mechanosensitive monoatomic ion channel activity"/>
    <property type="evidence" value="ECO:0007669"/>
    <property type="project" value="InterPro"/>
</dbReference>
<dbReference type="InterPro" id="IPR045275">
    <property type="entry name" value="MscS_archaea/bacteria_type"/>
</dbReference>
<evidence type="ECO:0008006" key="10">
    <source>
        <dbReference type="Google" id="ProtNLM"/>
    </source>
</evidence>
<evidence type="ECO:0000259" key="7">
    <source>
        <dbReference type="Pfam" id="PF00924"/>
    </source>
</evidence>
<evidence type="ECO:0000256" key="3">
    <source>
        <dbReference type="ARBA" id="ARBA00022475"/>
    </source>
</evidence>
<feature type="domain" description="Mechanosensitive ion channel MscS C-terminal" evidence="8">
    <location>
        <begin position="81"/>
        <end position="160"/>
    </location>
</feature>
<dbReference type="SUPFAM" id="SSF50182">
    <property type="entry name" value="Sm-like ribonucleoproteins"/>
    <property type="match status" value="1"/>
</dbReference>
<dbReference type="Gene3D" id="2.30.30.60">
    <property type="match status" value="1"/>
</dbReference>
<dbReference type="GO" id="GO:0005886">
    <property type="term" value="C:plasma membrane"/>
    <property type="evidence" value="ECO:0007669"/>
    <property type="project" value="UniProtKB-SubCell"/>
</dbReference>
<keyword evidence="6" id="KW-0472">Membrane</keyword>
<proteinExistence type="inferred from homology"/>
<dbReference type="PANTHER" id="PTHR30221">
    <property type="entry name" value="SMALL-CONDUCTANCE MECHANOSENSITIVE CHANNEL"/>
    <property type="match status" value="1"/>
</dbReference>
<accession>X0V533</accession>
<comment type="subcellular location">
    <subcellularLocation>
        <location evidence="1">Cell membrane</location>
        <topology evidence="1">Multi-pass membrane protein</topology>
    </subcellularLocation>
</comment>
<evidence type="ECO:0000256" key="5">
    <source>
        <dbReference type="ARBA" id="ARBA00022989"/>
    </source>
</evidence>
<keyword evidence="4" id="KW-0812">Transmembrane</keyword>
<comment type="similarity">
    <text evidence="2">Belongs to the MscS (TC 1.A.23) family.</text>
</comment>
<dbReference type="InterPro" id="IPR006685">
    <property type="entry name" value="MscS_channel_2nd"/>
</dbReference>
<dbReference type="InterPro" id="IPR011066">
    <property type="entry name" value="MscS_channel_C_sf"/>
</dbReference>
<protein>
    <recommendedName>
        <fullName evidence="10">Mechanosensitive ion channel inner membrane domain-containing protein</fullName>
    </recommendedName>
</protein>
<dbReference type="InterPro" id="IPR010920">
    <property type="entry name" value="LSM_dom_sf"/>
</dbReference>
<sequence>MSFAIQGPLSNYGAGLVIILSRPFVVGNTIAVAEVSGVVEEIRLGATILTNEDGVKITIPNKHIVGEILHNSEECKIVEEVVGISYASNPEEAIGIIKKALSDFQKISGDPPPQVGIQAFGDSSINIGFRYWVPTKRYFQTLYKVNLAVYKQLKQGGIAIPFPQREVHIVSQSRDALRLNQEAKNC</sequence>
<dbReference type="Pfam" id="PF21082">
    <property type="entry name" value="MS_channel_3rd"/>
    <property type="match status" value="1"/>
</dbReference>
<evidence type="ECO:0000259" key="8">
    <source>
        <dbReference type="Pfam" id="PF21082"/>
    </source>
</evidence>
<feature type="domain" description="Mechanosensitive ion channel MscS" evidence="7">
    <location>
        <begin position="9"/>
        <end position="72"/>
    </location>
</feature>
<dbReference type="Gene3D" id="3.30.70.100">
    <property type="match status" value="1"/>
</dbReference>
<comment type="caution">
    <text evidence="9">The sequence shown here is derived from an EMBL/GenBank/DDBJ whole genome shotgun (WGS) entry which is preliminary data.</text>
</comment>
<dbReference type="SUPFAM" id="SSF82689">
    <property type="entry name" value="Mechanosensitive channel protein MscS (YggB), C-terminal domain"/>
    <property type="match status" value="1"/>
</dbReference>
<evidence type="ECO:0000256" key="6">
    <source>
        <dbReference type="ARBA" id="ARBA00023136"/>
    </source>
</evidence>
<dbReference type="AlphaFoldDB" id="X0V533"/>
<evidence type="ECO:0000256" key="2">
    <source>
        <dbReference type="ARBA" id="ARBA00008017"/>
    </source>
</evidence>
<evidence type="ECO:0000313" key="9">
    <source>
        <dbReference type="EMBL" id="GAG13215.1"/>
    </source>
</evidence>
<keyword evidence="3" id="KW-1003">Cell membrane</keyword>
<reference evidence="9" key="1">
    <citation type="journal article" date="2014" name="Front. Microbiol.">
        <title>High frequency of phylogenetically diverse reductive dehalogenase-homologous genes in deep subseafloor sedimentary metagenomes.</title>
        <authorList>
            <person name="Kawai M."/>
            <person name="Futagami T."/>
            <person name="Toyoda A."/>
            <person name="Takaki Y."/>
            <person name="Nishi S."/>
            <person name="Hori S."/>
            <person name="Arai W."/>
            <person name="Tsubouchi T."/>
            <person name="Morono Y."/>
            <person name="Uchiyama I."/>
            <person name="Ito T."/>
            <person name="Fujiyama A."/>
            <person name="Inagaki F."/>
            <person name="Takami H."/>
        </authorList>
    </citation>
    <scope>NUCLEOTIDE SEQUENCE</scope>
    <source>
        <strain evidence="9">Expedition CK06-06</strain>
    </source>
</reference>
<dbReference type="InterPro" id="IPR049278">
    <property type="entry name" value="MS_channel_C"/>
</dbReference>
<dbReference type="InterPro" id="IPR023408">
    <property type="entry name" value="MscS_beta-dom_sf"/>
</dbReference>
<evidence type="ECO:0000256" key="1">
    <source>
        <dbReference type="ARBA" id="ARBA00004651"/>
    </source>
</evidence>